<name>A0A1V6TZ31_9EURO</name>
<reference evidence="3" key="1">
    <citation type="journal article" date="2017" name="Nat. Microbiol.">
        <title>Global analysis of biosynthetic gene clusters reveals vast potential of secondary metabolite production in Penicillium species.</title>
        <authorList>
            <person name="Nielsen J.C."/>
            <person name="Grijseels S."/>
            <person name="Prigent S."/>
            <person name="Ji B."/>
            <person name="Dainat J."/>
            <person name="Nielsen K.F."/>
            <person name="Frisvad J.C."/>
            <person name="Workman M."/>
            <person name="Nielsen J."/>
        </authorList>
    </citation>
    <scope>NUCLEOTIDE SEQUENCE [LARGE SCALE GENOMIC DNA]</scope>
    <source>
        <strain evidence="3">IBT 24891</strain>
    </source>
</reference>
<comment type="caution">
    <text evidence="2">The sequence shown here is derived from an EMBL/GenBank/DDBJ whole genome shotgun (WGS) entry which is preliminary data.</text>
</comment>
<feature type="compositionally biased region" description="Polar residues" evidence="1">
    <location>
        <begin position="332"/>
        <end position="341"/>
    </location>
</feature>
<feature type="compositionally biased region" description="Polar residues" evidence="1">
    <location>
        <begin position="15"/>
        <end position="27"/>
    </location>
</feature>
<organism evidence="2 3">
    <name type="scientific">Penicillium steckii</name>
    <dbReference type="NCBI Taxonomy" id="303698"/>
    <lineage>
        <taxon>Eukaryota</taxon>
        <taxon>Fungi</taxon>
        <taxon>Dikarya</taxon>
        <taxon>Ascomycota</taxon>
        <taxon>Pezizomycotina</taxon>
        <taxon>Eurotiomycetes</taxon>
        <taxon>Eurotiomycetidae</taxon>
        <taxon>Eurotiales</taxon>
        <taxon>Aspergillaceae</taxon>
        <taxon>Penicillium</taxon>
    </lineage>
</organism>
<dbReference type="AlphaFoldDB" id="A0A1V6TZ31"/>
<sequence>MAADNASYQGGGRPGTTNSQDGNSSALPSRLPVRLRPELVVQPDALTLYLGFFGTSHWRNILAENIVNRVGGIWVAGGRAPTQDELDSITASSSQSVYTKRLAFPISYTLGASWLYYQARKSPLFPKNPTPANLLSALQNFRITDKVGFKGALFRSSFQMLFLTSATHVLTSFAATWNETGATLKDPRMRTFVEDLRNLNPEDARRRKLAVATDLHKRSKDGSKPISDQIREELGLDSYHGQGDQVQYGYDSVSPSPVTTESDMAYSTGQSNGQEASVSGYSSQPSSREQQTHGQYGSAGRADSQPSGGDLTSDFFGSNDNDDASPTAPEYRNTSINNMYSGSAWDRVRQQNSTQSSRPSAPRQAPMQWGQAQAQGRSESEDSSFSIDQGRYDYDRRREKEQAQANFDKMMDAERNAAGDGPSRGGTW</sequence>
<feature type="region of interest" description="Disordered" evidence="1">
    <location>
        <begin position="1"/>
        <end position="29"/>
    </location>
</feature>
<feature type="region of interest" description="Disordered" evidence="1">
    <location>
        <begin position="240"/>
        <end position="428"/>
    </location>
</feature>
<dbReference type="EMBL" id="MLKD01000001">
    <property type="protein sequence ID" value="OQE31572.1"/>
    <property type="molecule type" value="Genomic_DNA"/>
</dbReference>
<keyword evidence="3" id="KW-1185">Reference proteome</keyword>
<evidence type="ECO:0000313" key="3">
    <source>
        <dbReference type="Proteomes" id="UP000191285"/>
    </source>
</evidence>
<evidence type="ECO:0000256" key="1">
    <source>
        <dbReference type="SAM" id="MobiDB-lite"/>
    </source>
</evidence>
<proteinExistence type="predicted"/>
<dbReference type="OrthoDB" id="4204700at2759"/>
<protein>
    <recommendedName>
        <fullName evidence="4">Endo-1,3(4)-beta-glucanase</fullName>
    </recommendedName>
</protein>
<gene>
    <name evidence="2" type="ORF">PENSTE_c001G06964</name>
</gene>
<feature type="compositionally biased region" description="Polar residues" evidence="1">
    <location>
        <begin position="350"/>
        <end position="359"/>
    </location>
</feature>
<feature type="compositionally biased region" description="Polar residues" evidence="1">
    <location>
        <begin position="370"/>
        <end position="387"/>
    </location>
</feature>
<feature type="compositionally biased region" description="Polar residues" evidence="1">
    <location>
        <begin position="253"/>
        <end position="295"/>
    </location>
</feature>
<evidence type="ECO:0008006" key="4">
    <source>
        <dbReference type="Google" id="ProtNLM"/>
    </source>
</evidence>
<evidence type="ECO:0000313" key="2">
    <source>
        <dbReference type="EMBL" id="OQE31572.1"/>
    </source>
</evidence>
<dbReference type="Proteomes" id="UP000191285">
    <property type="component" value="Unassembled WGS sequence"/>
</dbReference>
<feature type="compositionally biased region" description="Basic and acidic residues" evidence="1">
    <location>
        <begin position="390"/>
        <end position="402"/>
    </location>
</feature>
<dbReference type="STRING" id="303698.A0A1V6TZ31"/>
<accession>A0A1V6TZ31</accession>